<dbReference type="InterPro" id="IPR013783">
    <property type="entry name" value="Ig-like_fold"/>
</dbReference>
<dbReference type="Proteomes" id="UP000694701">
    <property type="component" value="Unplaced"/>
</dbReference>
<name>A0A8C2IRM3_CYPCA</name>
<dbReference type="InterPro" id="IPR007110">
    <property type="entry name" value="Ig-like_dom"/>
</dbReference>
<dbReference type="PANTHER" id="PTHR46484:SF8">
    <property type="entry name" value="B-CELL RECEPTOR CD22-LIKE-RELATED"/>
    <property type="match status" value="1"/>
</dbReference>
<dbReference type="InterPro" id="IPR003599">
    <property type="entry name" value="Ig_sub"/>
</dbReference>
<evidence type="ECO:0000313" key="2">
    <source>
        <dbReference type="Ensembl" id="ENSCCRP00020082993.1"/>
    </source>
</evidence>
<proteinExistence type="predicted"/>
<dbReference type="Gene3D" id="2.60.40.10">
    <property type="entry name" value="Immunoglobulins"/>
    <property type="match status" value="3"/>
</dbReference>
<organism evidence="2 3">
    <name type="scientific">Cyprinus carpio</name>
    <name type="common">Common carp</name>
    <dbReference type="NCBI Taxonomy" id="7962"/>
    <lineage>
        <taxon>Eukaryota</taxon>
        <taxon>Metazoa</taxon>
        <taxon>Chordata</taxon>
        <taxon>Craniata</taxon>
        <taxon>Vertebrata</taxon>
        <taxon>Euteleostomi</taxon>
        <taxon>Actinopterygii</taxon>
        <taxon>Neopterygii</taxon>
        <taxon>Teleostei</taxon>
        <taxon>Ostariophysi</taxon>
        <taxon>Cypriniformes</taxon>
        <taxon>Cyprinidae</taxon>
        <taxon>Cyprininae</taxon>
        <taxon>Cyprinus</taxon>
    </lineage>
</organism>
<evidence type="ECO:0000259" key="1">
    <source>
        <dbReference type="PROSITE" id="PS50835"/>
    </source>
</evidence>
<sequence length="366" mass="42019">MLVKMAIIISQESFCITLIMRTQTILKCFVCLYCFLFTESKYYAELPKRIKALSGSCVQIPCTFKAPETIMKNTERIFSCWIKKNQAVLHPESLVVFNGSSNILRGFHHIEILGNLSQRECTTVFYDVMNNHTDSYYFRVEMKNPDWKNTYQYNPINISVSGKLDSTVNYICSETTVNLSCSAEAPCPKQPPTISWSNIPESAHITTQLQEKPDKTHSVFSYMTFKASYKDHRKNISCTATFPRNTPKDTTVEIPPKETHITIDPSDSVSVGTNVTLTCKSKASPSNDIIFSWYKWGDSKRLDYREQMTFGANRTNAGWYFCIAENKYGIQKSKEIHEQNMSPAWIIYKCVMNKIATIYFTGYKKK</sequence>
<dbReference type="SMART" id="SM00409">
    <property type="entry name" value="IG"/>
    <property type="match status" value="2"/>
</dbReference>
<dbReference type="AlphaFoldDB" id="A0A8C2IRM3"/>
<protein>
    <recommendedName>
        <fullName evidence="1">Ig-like domain-containing protein</fullName>
    </recommendedName>
</protein>
<dbReference type="Ensembl" id="ENSCCRT00020090837.1">
    <property type="protein sequence ID" value="ENSCCRP00020082993.1"/>
    <property type="gene ID" value="ENSCCRG00020038299.1"/>
</dbReference>
<dbReference type="PANTHER" id="PTHR46484">
    <property type="entry name" value="SI:CH211-171H4.5-RELATED"/>
    <property type="match status" value="1"/>
</dbReference>
<feature type="domain" description="Ig-like" evidence="1">
    <location>
        <begin position="256"/>
        <end position="342"/>
    </location>
</feature>
<dbReference type="SUPFAM" id="SSF48726">
    <property type="entry name" value="Immunoglobulin"/>
    <property type="match status" value="3"/>
</dbReference>
<evidence type="ECO:0000313" key="3">
    <source>
        <dbReference type="Proteomes" id="UP000694701"/>
    </source>
</evidence>
<dbReference type="PROSITE" id="PS50835">
    <property type="entry name" value="IG_LIKE"/>
    <property type="match status" value="2"/>
</dbReference>
<reference evidence="2" key="1">
    <citation type="submission" date="2025-08" db="UniProtKB">
        <authorList>
            <consortium name="Ensembl"/>
        </authorList>
    </citation>
    <scope>IDENTIFICATION</scope>
</reference>
<feature type="domain" description="Ig-like" evidence="1">
    <location>
        <begin position="155"/>
        <end position="255"/>
    </location>
</feature>
<dbReference type="InterPro" id="IPR036179">
    <property type="entry name" value="Ig-like_dom_sf"/>
</dbReference>
<accession>A0A8C2IRM3</accession>
<dbReference type="Pfam" id="PF13927">
    <property type="entry name" value="Ig_3"/>
    <property type="match status" value="1"/>
</dbReference>